<sequence>MSQRNFLYGLFFAAFFVSAQDKGGFNPHGTPPAPQDQKSGYRAITDGQQQIMSGTLAKIPDNTSVSMKGNIIKQSGKQHYLLRDEQGTVMLHIADALWKGQEVKPDDLVAVHGTLQRSAGRMLVQVTAIQRL</sequence>
<organism evidence="3 4">
    <name type="scientific">Candidatus Pantoea soli</name>
    <dbReference type="NCBI Taxonomy" id="3098669"/>
    <lineage>
        <taxon>Bacteria</taxon>
        <taxon>Pseudomonadati</taxon>
        <taxon>Pseudomonadota</taxon>
        <taxon>Gammaproteobacteria</taxon>
        <taxon>Enterobacterales</taxon>
        <taxon>Erwiniaceae</taxon>
        <taxon>Pantoea</taxon>
    </lineage>
</organism>
<dbReference type="KEGG" id="pdis:D8B20_14380"/>
<feature type="signal peptide" evidence="2">
    <location>
        <begin position="1"/>
        <end position="19"/>
    </location>
</feature>
<proteinExistence type="predicted"/>
<accession>A0A518XFK3</accession>
<evidence type="ECO:0000313" key="3">
    <source>
        <dbReference type="EMBL" id="QDY42993.1"/>
    </source>
</evidence>
<dbReference type="OrthoDB" id="6413427at2"/>
<dbReference type="AlphaFoldDB" id="A0A518XFK3"/>
<dbReference type="RefSeq" id="WP_145889493.1">
    <property type="nucleotide sequence ID" value="NZ_CP032702.1"/>
</dbReference>
<dbReference type="InterPro" id="IPR036700">
    <property type="entry name" value="BOBF_sf"/>
</dbReference>
<dbReference type="InterPro" id="IPR005220">
    <property type="entry name" value="CarO-like"/>
</dbReference>
<keyword evidence="4" id="KW-1185">Reference proteome</keyword>
<protein>
    <submittedName>
        <fullName evidence="3">NirD/YgiW/YdeI family stress tolerance protein</fullName>
    </submittedName>
</protein>
<evidence type="ECO:0000313" key="4">
    <source>
        <dbReference type="Proteomes" id="UP000319411"/>
    </source>
</evidence>
<dbReference type="PANTHER" id="PTHR36571:SF2">
    <property type="entry name" value="PERIPLASMIC PROTEIN"/>
    <property type="match status" value="1"/>
</dbReference>
<dbReference type="PANTHER" id="PTHR36571">
    <property type="entry name" value="PROTEIN YGIW"/>
    <property type="match status" value="1"/>
</dbReference>
<dbReference type="EMBL" id="CP032702">
    <property type="protein sequence ID" value="QDY42993.1"/>
    <property type="molecule type" value="Genomic_DNA"/>
</dbReference>
<keyword evidence="1 2" id="KW-0732">Signal</keyword>
<name>A0A518XFK3_9GAMM</name>
<evidence type="ECO:0000256" key="2">
    <source>
        <dbReference type="SAM" id="SignalP"/>
    </source>
</evidence>
<evidence type="ECO:0000256" key="1">
    <source>
        <dbReference type="ARBA" id="ARBA00022729"/>
    </source>
</evidence>
<dbReference type="Gene3D" id="2.40.50.200">
    <property type="entry name" value="Bacterial OB-fold"/>
    <property type="match status" value="1"/>
</dbReference>
<gene>
    <name evidence="3" type="ORF">D8B20_14380</name>
</gene>
<dbReference type="SUPFAM" id="SSF101756">
    <property type="entry name" value="Hypothetical protein YgiW"/>
    <property type="match status" value="1"/>
</dbReference>
<dbReference type="Pfam" id="PF04076">
    <property type="entry name" value="BOF"/>
    <property type="match status" value="1"/>
</dbReference>
<reference evidence="3 4" key="1">
    <citation type="submission" date="2018-10" db="EMBL/GenBank/DDBJ databases">
        <title>Genome Sequencing of Pantoea dispersa DSM 32899.</title>
        <authorList>
            <person name="Nawrath M."/>
            <person name="Ottenheim C."/>
            <person name="Wilm A."/>
            <person name="Zimmermann W."/>
            <person name="Wu J.C."/>
        </authorList>
    </citation>
    <scope>NUCLEOTIDE SEQUENCE [LARGE SCALE GENOMIC DNA]</scope>
    <source>
        <strain evidence="3 4">DSM 32899</strain>
    </source>
</reference>
<dbReference type="NCBIfam" id="NF033674">
    <property type="entry name" value="stress_OB_fold"/>
    <property type="match status" value="1"/>
</dbReference>
<dbReference type="Proteomes" id="UP000319411">
    <property type="component" value="Chromosome"/>
</dbReference>
<feature type="chain" id="PRO_5022003782" evidence="2">
    <location>
        <begin position="20"/>
        <end position="132"/>
    </location>
</feature>